<feature type="compositionally biased region" description="Low complexity" evidence="1">
    <location>
        <begin position="18"/>
        <end position="35"/>
    </location>
</feature>
<reference evidence="2" key="1">
    <citation type="submission" date="2020-02" db="EMBL/GenBank/DDBJ databases">
        <authorList>
            <person name="Meier V. D."/>
        </authorList>
    </citation>
    <scope>NUCLEOTIDE SEQUENCE</scope>
    <source>
        <strain evidence="2">AVDCRST_MAG77</strain>
    </source>
</reference>
<sequence length="323" mass="36960">EDRDPGQFPGGVHRRPPRAGAPAPARRPGALLHAPRIQRRADRPPARRRGGHQRARLLQVRSGRFRRAARPALPHRHGHRHRQHRPRSRRKARRHRQQHANRAHCLRGRVHDWHDAGPRQEPGPHAPGAHRGRMEAHARRRAARQDLRPGRPGPDRRRDCPRREGAWHAPRRLEPHPRRSTRRAYGCGAAGPGRPAAPVRRGVAAAARLATHPPDHRPARTGPDEAHRLPGQHRPRRPGGRAGALRHAQAAPHRRRRHRRLPERATPRRVTHPETGQRARHPPCSLGHRRWHRPHGPSPRREHPRLPRRQAAVRGQPAVPTRL</sequence>
<name>A0A6J4JM18_9CHLR</name>
<keyword evidence="2" id="KW-0560">Oxidoreductase</keyword>
<dbReference type="EC" id="1.1.1.95" evidence="2"/>
<evidence type="ECO:0000313" key="2">
    <source>
        <dbReference type="EMBL" id="CAA9282066.1"/>
    </source>
</evidence>
<feature type="compositionally biased region" description="Basic residues" evidence="1">
    <location>
        <begin position="252"/>
        <end position="261"/>
    </location>
</feature>
<evidence type="ECO:0000256" key="1">
    <source>
        <dbReference type="SAM" id="MobiDB-lite"/>
    </source>
</evidence>
<feature type="compositionally biased region" description="Basic residues" evidence="1">
    <location>
        <begin position="46"/>
        <end position="55"/>
    </location>
</feature>
<feature type="compositionally biased region" description="Basic and acidic residues" evidence="1">
    <location>
        <begin position="109"/>
        <end position="118"/>
    </location>
</feature>
<dbReference type="EMBL" id="CADCTC010000208">
    <property type="protein sequence ID" value="CAA9282066.1"/>
    <property type="molecule type" value="Genomic_DNA"/>
</dbReference>
<feature type="compositionally biased region" description="Basic and acidic residues" evidence="1">
    <location>
        <begin position="262"/>
        <end position="277"/>
    </location>
</feature>
<feature type="compositionally biased region" description="Basic and acidic residues" evidence="1">
    <location>
        <begin position="132"/>
        <end position="177"/>
    </location>
</feature>
<feature type="region of interest" description="Disordered" evidence="1">
    <location>
        <begin position="1"/>
        <end position="323"/>
    </location>
</feature>
<feature type="compositionally biased region" description="Basic and acidic residues" evidence="1">
    <location>
        <begin position="213"/>
        <end position="228"/>
    </location>
</feature>
<feature type="non-terminal residue" evidence="2">
    <location>
        <position position="323"/>
    </location>
</feature>
<gene>
    <name evidence="2" type="ORF">AVDCRST_MAG77-3929</name>
</gene>
<feature type="compositionally biased region" description="Basic residues" evidence="1">
    <location>
        <begin position="63"/>
        <end position="108"/>
    </location>
</feature>
<organism evidence="2">
    <name type="scientific">uncultured Chloroflexota bacterium</name>
    <dbReference type="NCBI Taxonomy" id="166587"/>
    <lineage>
        <taxon>Bacteria</taxon>
        <taxon>Bacillati</taxon>
        <taxon>Chloroflexota</taxon>
        <taxon>environmental samples</taxon>
    </lineage>
</organism>
<feature type="compositionally biased region" description="Low complexity" evidence="1">
    <location>
        <begin position="183"/>
        <end position="210"/>
    </location>
</feature>
<dbReference type="AlphaFoldDB" id="A0A6J4JM18"/>
<protein>
    <submittedName>
        <fullName evidence="2">D-3-phosphoglycerate dehydrogenase</fullName>
        <ecNumber evidence="2">1.1.1.95</ecNumber>
    </submittedName>
</protein>
<feature type="non-terminal residue" evidence="2">
    <location>
        <position position="1"/>
    </location>
</feature>
<dbReference type="GO" id="GO:0004617">
    <property type="term" value="F:phosphoglycerate dehydrogenase activity"/>
    <property type="evidence" value="ECO:0007669"/>
    <property type="project" value="UniProtKB-EC"/>
</dbReference>
<feature type="compositionally biased region" description="Basic residues" evidence="1">
    <location>
        <begin position="230"/>
        <end position="239"/>
    </location>
</feature>
<proteinExistence type="predicted"/>
<accession>A0A6J4JM18</accession>